<organism evidence="1 2">
    <name type="scientific">Pedobacter xixiisoli</name>
    <dbReference type="NCBI Taxonomy" id="1476464"/>
    <lineage>
        <taxon>Bacteria</taxon>
        <taxon>Pseudomonadati</taxon>
        <taxon>Bacteroidota</taxon>
        <taxon>Sphingobacteriia</taxon>
        <taxon>Sphingobacteriales</taxon>
        <taxon>Sphingobacteriaceae</taxon>
        <taxon>Pedobacter</taxon>
    </lineage>
</organism>
<dbReference type="OrthoDB" id="1425875at2"/>
<gene>
    <name evidence="1" type="ORF">SAMN06297358_0293</name>
</gene>
<dbReference type="RefSeq" id="WP_097127862.1">
    <property type="nucleotide sequence ID" value="NZ_OCMT01000001.1"/>
</dbReference>
<dbReference type="Proteomes" id="UP000219281">
    <property type="component" value="Unassembled WGS sequence"/>
</dbReference>
<dbReference type="InterPro" id="IPR011990">
    <property type="entry name" value="TPR-like_helical_dom_sf"/>
</dbReference>
<evidence type="ECO:0000313" key="2">
    <source>
        <dbReference type="Proteomes" id="UP000219281"/>
    </source>
</evidence>
<dbReference type="AlphaFoldDB" id="A0A285ZQ01"/>
<evidence type="ECO:0000313" key="1">
    <source>
        <dbReference type="EMBL" id="SOD11712.1"/>
    </source>
</evidence>
<dbReference type="PROSITE" id="PS51257">
    <property type="entry name" value="PROKAR_LIPOPROTEIN"/>
    <property type="match status" value="1"/>
</dbReference>
<dbReference type="SUPFAM" id="SSF81901">
    <property type="entry name" value="HCP-like"/>
    <property type="match status" value="1"/>
</dbReference>
<reference evidence="2" key="1">
    <citation type="submission" date="2017-09" db="EMBL/GenBank/DDBJ databases">
        <authorList>
            <person name="Varghese N."/>
            <person name="Submissions S."/>
        </authorList>
    </citation>
    <scope>NUCLEOTIDE SEQUENCE [LARGE SCALE GENOMIC DNA]</scope>
    <source>
        <strain evidence="2">CGMCC 1.12803</strain>
    </source>
</reference>
<name>A0A285ZQ01_9SPHI</name>
<dbReference type="InterPro" id="IPR019734">
    <property type="entry name" value="TPR_rpt"/>
</dbReference>
<dbReference type="Gene3D" id="1.25.40.10">
    <property type="entry name" value="Tetratricopeptide repeat domain"/>
    <property type="match status" value="2"/>
</dbReference>
<sequence>MKNLKRTIFLALTAVTFGLQSCNTNNIDKADKYYKEDNITEAIKHYELAIEEGDTTATNKLALLYANEHQPEKAKAVYIKSFEKGNTFAAQYLANISLRDEKYDDVIKYAKPLVDKGHIEMVYALGSAYLKLKQYDDAIKYLSMDAENVYVKDPLGQSYYDKKDYANAEKYWKSAVDDHKSGAINSYNKLLNLYKELGRQKDYEAYNGKY</sequence>
<protein>
    <submittedName>
        <fullName evidence="1">Tetratricopeptide repeat-containing protein</fullName>
    </submittedName>
</protein>
<dbReference type="Pfam" id="PF13181">
    <property type="entry name" value="TPR_8"/>
    <property type="match status" value="1"/>
</dbReference>
<accession>A0A285ZQ01</accession>
<keyword evidence="2" id="KW-1185">Reference proteome</keyword>
<dbReference type="EMBL" id="OCMT01000001">
    <property type="protein sequence ID" value="SOD11712.1"/>
    <property type="molecule type" value="Genomic_DNA"/>
</dbReference>
<proteinExistence type="predicted"/>